<dbReference type="OrthoDB" id="9814707at2"/>
<dbReference type="AlphaFoldDB" id="A0A1I2SS05"/>
<dbReference type="Proteomes" id="UP000199052">
    <property type="component" value="Unassembled WGS sequence"/>
</dbReference>
<dbReference type="EMBL" id="FOOI01000006">
    <property type="protein sequence ID" value="SFG52946.1"/>
    <property type="molecule type" value="Genomic_DNA"/>
</dbReference>
<protein>
    <submittedName>
        <fullName evidence="2">Uncharacterized protein</fullName>
    </submittedName>
</protein>
<reference evidence="1 4" key="2">
    <citation type="submission" date="2020-07" db="EMBL/GenBank/DDBJ databases">
        <title>Sequencing the genomes of 1000 actinobacteria strains.</title>
        <authorList>
            <person name="Klenk H.-P."/>
        </authorList>
    </citation>
    <scope>NUCLEOTIDE SEQUENCE [LARGE SCALE GENOMIC DNA]</scope>
    <source>
        <strain evidence="1 4">DSM 45117</strain>
    </source>
</reference>
<organism evidence="2 3">
    <name type="scientific">Actinopolymorpha cephalotaxi</name>
    <dbReference type="NCBI Taxonomy" id="504797"/>
    <lineage>
        <taxon>Bacteria</taxon>
        <taxon>Bacillati</taxon>
        <taxon>Actinomycetota</taxon>
        <taxon>Actinomycetes</taxon>
        <taxon>Propionibacteriales</taxon>
        <taxon>Actinopolymorphaceae</taxon>
        <taxon>Actinopolymorpha</taxon>
    </lineage>
</organism>
<evidence type="ECO:0000313" key="3">
    <source>
        <dbReference type="Proteomes" id="UP000199052"/>
    </source>
</evidence>
<evidence type="ECO:0000313" key="1">
    <source>
        <dbReference type="EMBL" id="NYH83999.1"/>
    </source>
</evidence>
<keyword evidence="4" id="KW-1185">Reference proteome</keyword>
<reference evidence="2 3" key="1">
    <citation type="submission" date="2016-10" db="EMBL/GenBank/DDBJ databases">
        <authorList>
            <person name="de Groot N.N."/>
        </authorList>
    </citation>
    <scope>NUCLEOTIDE SEQUENCE [LARGE SCALE GENOMIC DNA]</scope>
    <source>
        <strain evidence="2 3">CPCC 202808</strain>
    </source>
</reference>
<sequence>MAQELGLDVELPAALAALGEGWFEYGLVERSYAVRQPEAFARMVERWGHNALKRKQYTASAYIASVLALLAKSGAVVYRPAPGTGRWSYNNPISWWSLPPGAAWDQRTSWVDVIGDHDQASQAADEACRSYVPNA</sequence>
<dbReference type="EMBL" id="JACBZA010000001">
    <property type="protein sequence ID" value="NYH83999.1"/>
    <property type="molecule type" value="Genomic_DNA"/>
</dbReference>
<evidence type="ECO:0000313" key="2">
    <source>
        <dbReference type="EMBL" id="SFG52946.1"/>
    </source>
</evidence>
<proteinExistence type="predicted"/>
<dbReference type="RefSeq" id="WP_139238944.1">
    <property type="nucleotide sequence ID" value="NZ_FOOI01000006.1"/>
</dbReference>
<evidence type="ECO:0000313" key="4">
    <source>
        <dbReference type="Proteomes" id="UP000533017"/>
    </source>
</evidence>
<accession>A0A1I2SS05</accession>
<gene>
    <name evidence="1" type="ORF">FHR37_002850</name>
    <name evidence="2" type="ORF">SAMN05421678_106250</name>
</gene>
<dbReference type="Proteomes" id="UP000533017">
    <property type="component" value="Unassembled WGS sequence"/>
</dbReference>
<name>A0A1I2SS05_9ACTN</name>